<keyword evidence="3" id="KW-1185">Reference proteome</keyword>
<dbReference type="EMBL" id="CP036299">
    <property type="protein sequence ID" value="QDV29849.1"/>
    <property type="molecule type" value="Genomic_DNA"/>
</dbReference>
<protein>
    <recommendedName>
        <fullName evidence="4">Lipoprotein</fullName>
    </recommendedName>
</protein>
<dbReference type="RefSeq" id="WP_145298296.1">
    <property type="nucleotide sequence ID" value="NZ_CP036299.1"/>
</dbReference>
<accession>A0A518GMT9</accession>
<evidence type="ECO:0008006" key="4">
    <source>
        <dbReference type="Google" id="ProtNLM"/>
    </source>
</evidence>
<gene>
    <name evidence="2" type="ORF">Spb1_17680</name>
</gene>
<name>A0A518GMT9_9PLAN</name>
<proteinExistence type="predicted"/>
<dbReference type="PROSITE" id="PS51257">
    <property type="entry name" value="PROKAR_LIPOPROTEIN"/>
    <property type="match status" value="1"/>
</dbReference>
<feature type="compositionally biased region" description="Polar residues" evidence="1">
    <location>
        <begin position="139"/>
        <end position="149"/>
    </location>
</feature>
<reference evidence="2 3" key="1">
    <citation type="submission" date="2019-02" db="EMBL/GenBank/DDBJ databases">
        <title>Deep-cultivation of Planctomycetes and their phenomic and genomic characterization uncovers novel biology.</title>
        <authorList>
            <person name="Wiegand S."/>
            <person name="Jogler M."/>
            <person name="Boedeker C."/>
            <person name="Pinto D."/>
            <person name="Vollmers J."/>
            <person name="Rivas-Marin E."/>
            <person name="Kohn T."/>
            <person name="Peeters S.H."/>
            <person name="Heuer A."/>
            <person name="Rast P."/>
            <person name="Oberbeckmann S."/>
            <person name="Bunk B."/>
            <person name="Jeske O."/>
            <person name="Meyerdierks A."/>
            <person name="Storesund J.E."/>
            <person name="Kallscheuer N."/>
            <person name="Luecker S."/>
            <person name="Lage O.M."/>
            <person name="Pohl T."/>
            <person name="Merkel B.J."/>
            <person name="Hornburger P."/>
            <person name="Mueller R.-W."/>
            <person name="Bruemmer F."/>
            <person name="Labrenz M."/>
            <person name="Spormann A.M."/>
            <person name="Op den Camp H."/>
            <person name="Overmann J."/>
            <person name="Amann R."/>
            <person name="Jetten M.S.M."/>
            <person name="Mascher T."/>
            <person name="Medema M.H."/>
            <person name="Devos D.P."/>
            <person name="Kaster A.-K."/>
            <person name="Ovreas L."/>
            <person name="Rohde M."/>
            <person name="Galperin M.Y."/>
            <person name="Jogler C."/>
        </authorList>
    </citation>
    <scope>NUCLEOTIDE SEQUENCE [LARGE SCALE GENOMIC DNA]</scope>
    <source>
        <strain evidence="2 3">Spb1</strain>
    </source>
</reference>
<evidence type="ECO:0000256" key="1">
    <source>
        <dbReference type="SAM" id="MobiDB-lite"/>
    </source>
</evidence>
<dbReference type="Proteomes" id="UP000315349">
    <property type="component" value="Chromosome"/>
</dbReference>
<dbReference type="AlphaFoldDB" id="A0A518GMT9"/>
<feature type="region of interest" description="Disordered" evidence="1">
    <location>
        <begin position="138"/>
        <end position="160"/>
    </location>
</feature>
<organism evidence="2 3">
    <name type="scientific">Planctopirus ephydatiae</name>
    <dbReference type="NCBI Taxonomy" id="2528019"/>
    <lineage>
        <taxon>Bacteria</taxon>
        <taxon>Pseudomonadati</taxon>
        <taxon>Planctomycetota</taxon>
        <taxon>Planctomycetia</taxon>
        <taxon>Planctomycetales</taxon>
        <taxon>Planctomycetaceae</taxon>
        <taxon>Planctopirus</taxon>
    </lineage>
</organism>
<evidence type="ECO:0000313" key="2">
    <source>
        <dbReference type="EMBL" id="QDV29849.1"/>
    </source>
</evidence>
<evidence type="ECO:0000313" key="3">
    <source>
        <dbReference type="Proteomes" id="UP000315349"/>
    </source>
</evidence>
<dbReference type="KEGG" id="peh:Spb1_17680"/>
<dbReference type="OrthoDB" id="9831178at2"/>
<sequence length="160" mass="17739">MFTRLLRRTALAIAAISFSGCSLLIENSGIVLRDLDTRQIVHDRLGQPDNVSVVDLVDPRSEEIRQFEVEHYHVHAKFNTAMPIGASSGLIILMEPIMTCSALYNAAKEVAVGHSLEFVYDEQGNTIGYQYPQPFLGSGRSNSSESNVLNWKRADESSKP</sequence>